<reference evidence="1 2" key="1">
    <citation type="journal article" date="2019" name="Sci. Rep.">
        <title>Orb-weaving spider Araneus ventricosus genome elucidates the spidroin gene catalogue.</title>
        <authorList>
            <person name="Kono N."/>
            <person name="Nakamura H."/>
            <person name="Ohtoshi R."/>
            <person name="Moran D.A.P."/>
            <person name="Shinohara A."/>
            <person name="Yoshida Y."/>
            <person name="Fujiwara M."/>
            <person name="Mori M."/>
            <person name="Tomita M."/>
            <person name="Arakawa K."/>
        </authorList>
    </citation>
    <scope>NUCLEOTIDE SEQUENCE [LARGE SCALE GENOMIC DNA]</scope>
</reference>
<proteinExistence type="predicted"/>
<protein>
    <submittedName>
        <fullName evidence="1">Uncharacterized protein</fullName>
    </submittedName>
</protein>
<accession>A0A4Y2S1T3</accession>
<dbReference type="Proteomes" id="UP000499080">
    <property type="component" value="Unassembled WGS sequence"/>
</dbReference>
<sequence length="62" mass="6690">RLICRGRECHCFPPGAVKAGSLSQALGKYDGPVSRIFLLLVLSALDFASKNFFKAFSVSEIG</sequence>
<dbReference type="AlphaFoldDB" id="A0A4Y2S1T3"/>
<evidence type="ECO:0000313" key="1">
    <source>
        <dbReference type="EMBL" id="GBN82082.1"/>
    </source>
</evidence>
<evidence type="ECO:0000313" key="2">
    <source>
        <dbReference type="Proteomes" id="UP000499080"/>
    </source>
</evidence>
<dbReference type="EMBL" id="BGPR01019484">
    <property type="protein sequence ID" value="GBN82082.1"/>
    <property type="molecule type" value="Genomic_DNA"/>
</dbReference>
<keyword evidence="2" id="KW-1185">Reference proteome</keyword>
<gene>
    <name evidence="1" type="ORF">AVEN_214799_1</name>
</gene>
<comment type="caution">
    <text evidence="1">The sequence shown here is derived from an EMBL/GenBank/DDBJ whole genome shotgun (WGS) entry which is preliminary data.</text>
</comment>
<feature type="non-terminal residue" evidence="1">
    <location>
        <position position="1"/>
    </location>
</feature>
<name>A0A4Y2S1T3_ARAVE</name>
<organism evidence="1 2">
    <name type="scientific">Araneus ventricosus</name>
    <name type="common">Orbweaver spider</name>
    <name type="synonym">Epeira ventricosa</name>
    <dbReference type="NCBI Taxonomy" id="182803"/>
    <lineage>
        <taxon>Eukaryota</taxon>
        <taxon>Metazoa</taxon>
        <taxon>Ecdysozoa</taxon>
        <taxon>Arthropoda</taxon>
        <taxon>Chelicerata</taxon>
        <taxon>Arachnida</taxon>
        <taxon>Araneae</taxon>
        <taxon>Araneomorphae</taxon>
        <taxon>Entelegynae</taxon>
        <taxon>Araneoidea</taxon>
        <taxon>Araneidae</taxon>
        <taxon>Araneus</taxon>
    </lineage>
</organism>